<dbReference type="Proteomes" id="UP001432059">
    <property type="component" value="Chromosome"/>
</dbReference>
<dbReference type="RefSeq" id="WP_327983759.1">
    <property type="nucleotide sequence ID" value="NZ_CP136426.1"/>
</dbReference>
<keyword evidence="1" id="KW-1133">Transmembrane helix</keyword>
<evidence type="ECO:0000313" key="3">
    <source>
        <dbReference type="EMBL" id="WOC52291.1"/>
    </source>
</evidence>
<feature type="domain" description="EamA" evidence="2">
    <location>
        <begin position="149"/>
        <end position="279"/>
    </location>
</feature>
<dbReference type="EMBL" id="CP136426">
    <property type="protein sequence ID" value="WOC52291.1"/>
    <property type="molecule type" value="Genomic_DNA"/>
</dbReference>
<feature type="transmembrane region" description="Helical" evidence="1">
    <location>
        <begin position="149"/>
        <end position="165"/>
    </location>
</feature>
<organism evidence="3 4">
    <name type="scientific">Bergeyella porcorum</name>
    <dbReference type="NCBI Taxonomy" id="1735111"/>
    <lineage>
        <taxon>Bacteria</taxon>
        <taxon>Pseudomonadati</taxon>
        <taxon>Bacteroidota</taxon>
        <taxon>Flavobacteriia</taxon>
        <taxon>Flavobacteriales</taxon>
        <taxon>Weeksellaceae</taxon>
        <taxon>Bergeyella</taxon>
    </lineage>
</organism>
<keyword evidence="1" id="KW-0472">Membrane</keyword>
<evidence type="ECO:0000256" key="1">
    <source>
        <dbReference type="SAM" id="Phobius"/>
    </source>
</evidence>
<feature type="transmembrane region" description="Helical" evidence="1">
    <location>
        <begin position="177"/>
        <end position="195"/>
    </location>
</feature>
<feature type="transmembrane region" description="Helical" evidence="1">
    <location>
        <begin position="63"/>
        <end position="81"/>
    </location>
</feature>
<dbReference type="InterPro" id="IPR037185">
    <property type="entry name" value="EmrE-like"/>
</dbReference>
<evidence type="ECO:0000313" key="4">
    <source>
        <dbReference type="Proteomes" id="UP001432059"/>
    </source>
</evidence>
<reference evidence="3" key="1">
    <citation type="submission" date="2023-10" db="EMBL/GenBank/DDBJ databases">
        <title>Characterization and whole genome sequencing of a novel strain of Bergeyella porcorum QD2021 isolated from pig.</title>
        <authorList>
            <person name="Liu G."/>
            <person name="Chen C."/>
            <person name="Han X."/>
        </authorList>
    </citation>
    <scope>NUCLEOTIDE SEQUENCE</scope>
    <source>
        <strain evidence="3">QD2021</strain>
    </source>
</reference>
<feature type="transmembrane region" description="Helical" evidence="1">
    <location>
        <begin position="266"/>
        <end position="283"/>
    </location>
</feature>
<feature type="transmembrane region" description="Helical" evidence="1">
    <location>
        <begin position="118"/>
        <end position="137"/>
    </location>
</feature>
<dbReference type="KEGG" id="bpor:BPO_1644"/>
<keyword evidence="1" id="KW-0812">Transmembrane</keyword>
<dbReference type="SUPFAM" id="SSF103481">
    <property type="entry name" value="Multidrug resistance efflux transporter EmrE"/>
    <property type="match status" value="2"/>
</dbReference>
<sequence length="284" mass="32383">MLIGILCLILSQIAFAITNSLWKNPQKQVGVLSIIAARSFATASFLGIIVFFRGEIWLLPKEYLLRTMLFCCINYFGLFFYLQSLKEKQVSEITALGKFSVLIGIFIGIFYYDEPLTPAGLFAILAILISIILIELWQDKSKIRWNKSFVYAILSPIFWSSSFLFKESISHLGHWNFTFVLEATVCVLSSVALLFSKEKFSVKPLFTTYKIEYFFLVLLGFIAILCSNYSLHTLPVVVSALLGLTYPLCTLLFARFYHQERLSKMQWIGIIVGIIGVLIYHILS</sequence>
<feature type="transmembrane region" description="Helical" evidence="1">
    <location>
        <begin position="236"/>
        <end position="254"/>
    </location>
</feature>
<feature type="transmembrane region" description="Helical" evidence="1">
    <location>
        <begin position="211"/>
        <end position="230"/>
    </location>
</feature>
<evidence type="ECO:0000259" key="2">
    <source>
        <dbReference type="Pfam" id="PF00892"/>
    </source>
</evidence>
<dbReference type="AlphaFoldDB" id="A0AAU0F2M6"/>
<dbReference type="Pfam" id="PF00892">
    <property type="entry name" value="EamA"/>
    <property type="match status" value="2"/>
</dbReference>
<feature type="domain" description="EamA" evidence="2">
    <location>
        <begin position="3"/>
        <end position="134"/>
    </location>
</feature>
<name>A0AAU0F2M6_9FLAO</name>
<protein>
    <recommendedName>
        <fullName evidence="2">EamA domain-containing protein</fullName>
    </recommendedName>
</protein>
<feature type="transmembrane region" description="Helical" evidence="1">
    <location>
        <begin position="93"/>
        <end position="112"/>
    </location>
</feature>
<dbReference type="PANTHER" id="PTHR22911">
    <property type="entry name" value="ACYL-MALONYL CONDENSING ENZYME-RELATED"/>
    <property type="match status" value="1"/>
</dbReference>
<keyword evidence="4" id="KW-1185">Reference proteome</keyword>
<dbReference type="GO" id="GO:0016020">
    <property type="term" value="C:membrane"/>
    <property type="evidence" value="ECO:0007669"/>
    <property type="project" value="InterPro"/>
</dbReference>
<gene>
    <name evidence="3" type="ORF">BPO_1644</name>
</gene>
<accession>A0AAU0F2M6</accession>
<proteinExistence type="predicted"/>
<dbReference type="InterPro" id="IPR000620">
    <property type="entry name" value="EamA_dom"/>
</dbReference>